<evidence type="ECO:0000256" key="2">
    <source>
        <dbReference type="ARBA" id="ARBA00009435"/>
    </source>
</evidence>
<feature type="repeat" description="WD" evidence="9">
    <location>
        <begin position="435"/>
        <end position="476"/>
    </location>
</feature>
<dbReference type="GO" id="GO:0005669">
    <property type="term" value="C:transcription factor TFIID complex"/>
    <property type="evidence" value="ECO:0007669"/>
    <property type="project" value="TreeGrafter"/>
</dbReference>
<evidence type="ECO:0000259" key="11">
    <source>
        <dbReference type="Pfam" id="PF04494"/>
    </source>
</evidence>
<feature type="repeat" description="WD" evidence="9">
    <location>
        <begin position="565"/>
        <end position="594"/>
    </location>
</feature>
<dbReference type="InterPro" id="IPR007582">
    <property type="entry name" value="TFIID_NTD2"/>
</dbReference>
<feature type="repeat" description="WD" evidence="9">
    <location>
        <begin position="393"/>
        <end position="427"/>
    </location>
</feature>
<dbReference type="Gene3D" id="2.130.10.10">
    <property type="entry name" value="YVTN repeat-like/Quinoprotein amine dehydrogenase"/>
    <property type="match status" value="2"/>
</dbReference>
<dbReference type="PANTHER" id="PTHR19879:SF1">
    <property type="entry name" value="CANNONBALL-RELATED"/>
    <property type="match status" value="1"/>
</dbReference>
<keyword evidence="4" id="KW-0677">Repeat</keyword>
<dbReference type="FunFam" id="2.130.10.10:FF:000243">
    <property type="entry name" value="Transcription initiation factor TFIID subunit 5"/>
    <property type="match status" value="1"/>
</dbReference>
<dbReference type="Pfam" id="PF00400">
    <property type="entry name" value="WD40"/>
    <property type="match status" value="5"/>
</dbReference>
<accession>A0AAV1JK64</accession>
<feature type="compositionally biased region" description="Basic and acidic residues" evidence="10">
    <location>
        <begin position="262"/>
        <end position="271"/>
    </location>
</feature>
<name>A0AAV1JK64_9NEOP</name>
<dbReference type="Pfam" id="PF04494">
    <property type="entry name" value="TFIID_NTD2"/>
    <property type="match status" value="1"/>
</dbReference>
<dbReference type="AlphaFoldDB" id="A0AAV1JK64"/>
<gene>
    <name evidence="12" type="ORF">LNINA_LOCUS9155</name>
</gene>
<organism evidence="12 13">
    <name type="scientific">Leptosia nina</name>
    <dbReference type="NCBI Taxonomy" id="320188"/>
    <lineage>
        <taxon>Eukaryota</taxon>
        <taxon>Metazoa</taxon>
        <taxon>Ecdysozoa</taxon>
        <taxon>Arthropoda</taxon>
        <taxon>Hexapoda</taxon>
        <taxon>Insecta</taxon>
        <taxon>Pterygota</taxon>
        <taxon>Neoptera</taxon>
        <taxon>Endopterygota</taxon>
        <taxon>Lepidoptera</taxon>
        <taxon>Glossata</taxon>
        <taxon>Ditrysia</taxon>
        <taxon>Papilionoidea</taxon>
        <taxon>Pieridae</taxon>
        <taxon>Pierinae</taxon>
        <taxon>Leptosia</taxon>
    </lineage>
</organism>
<evidence type="ECO:0000256" key="6">
    <source>
        <dbReference type="ARBA" id="ARBA00023163"/>
    </source>
</evidence>
<protein>
    <recommendedName>
        <fullName evidence="8">Transcription initiation factor TFIID subunit 5</fullName>
    </recommendedName>
</protein>
<evidence type="ECO:0000256" key="7">
    <source>
        <dbReference type="ARBA" id="ARBA00023242"/>
    </source>
</evidence>
<dbReference type="InterPro" id="IPR036322">
    <property type="entry name" value="WD40_repeat_dom_sf"/>
</dbReference>
<dbReference type="SUPFAM" id="SSF50978">
    <property type="entry name" value="WD40 repeat-like"/>
    <property type="match status" value="1"/>
</dbReference>
<dbReference type="CDD" id="cd00200">
    <property type="entry name" value="WD40"/>
    <property type="match status" value="1"/>
</dbReference>
<evidence type="ECO:0000256" key="8">
    <source>
        <dbReference type="ARBA" id="ARBA00044130"/>
    </source>
</evidence>
<dbReference type="PANTHER" id="PTHR19879">
    <property type="entry name" value="TRANSCRIPTION INITIATION FACTOR TFIID"/>
    <property type="match status" value="1"/>
</dbReference>
<evidence type="ECO:0000256" key="4">
    <source>
        <dbReference type="ARBA" id="ARBA00022737"/>
    </source>
</evidence>
<feature type="repeat" description="WD" evidence="9">
    <location>
        <begin position="477"/>
        <end position="518"/>
    </location>
</feature>
<dbReference type="SMART" id="SM00320">
    <property type="entry name" value="WD40"/>
    <property type="match status" value="6"/>
</dbReference>
<evidence type="ECO:0000256" key="9">
    <source>
        <dbReference type="PROSITE-ProRule" id="PRU00221"/>
    </source>
</evidence>
<dbReference type="PROSITE" id="PS50294">
    <property type="entry name" value="WD_REPEATS_REGION"/>
    <property type="match status" value="5"/>
</dbReference>
<dbReference type="Gene3D" id="1.25.40.500">
    <property type="entry name" value="TFIID subunit TAF5, NTD2 domain"/>
    <property type="match status" value="1"/>
</dbReference>
<keyword evidence="7" id="KW-0539">Nucleus</keyword>
<keyword evidence="13" id="KW-1185">Reference proteome</keyword>
<feature type="domain" description="TFIID subunit TAF5 NTD2" evidence="11">
    <location>
        <begin position="59"/>
        <end position="188"/>
    </location>
</feature>
<dbReference type="InterPro" id="IPR020472">
    <property type="entry name" value="WD40_PAC1"/>
</dbReference>
<evidence type="ECO:0000256" key="5">
    <source>
        <dbReference type="ARBA" id="ARBA00023015"/>
    </source>
</evidence>
<evidence type="ECO:0000313" key="13">
    <source>
        <dbReference type="Proteomes" id="UP001497472"/>
    </source>
</evidence>
<evidence type="ECO:0000256" key="3">
    <source>
        <dbReference type="ARBA" id="ARBA00022574"/>
    </source>
</evidence>
<dbReference type="SUPFAM" id="SSF160897">
    <property type="entry name" value="Taf5 N-terminal domain-like"/>
    <property type="match status" value="1"/>
</dbReference>
<comment type="subcellular location">
    <subcellularLocation>
        <location evidence="1">Nucleus</location>
    </subcellularLocation>
</comment>
<reference evidence="12 13" key="1">
    <citation type="submission" date="2023-11" db="EMBL/GenBank/DDBJ databases">
        <authorList>
            <person name="Okamura Y."/>
        </authorList>
    </citation>
    <scope>NUCLEOTIDE SEQUENCE [LARGE SCALE GENOMIC DNA]</scope>
</reference>
<dbReference type="InterPro" id="IPR001680">
    <property type="entry name" value="WD40_rpt"/>
</dbReference>
<keyword evidence="5" id="KW-0805">Transcription regulation</keyword>
<keyword evidence="3 9" id="KW-0853">WD repeat</keyword>
<comment type="similarity">
    <text evidence="2">Belongs to the WD repeat TAF5 family.</text>
</comment>
<dbReference type="PROSITE" id="PS50082">
    <property type="entry name" value="WD_REPEATS_2"/>
    <property type="match status" value="5"/>
</dbReference>
<dbReference type="Proteomes" id="UP001497472">
    <property type="component" value="Unassembled WGS sequence"/>
</dbReference>
<evidence type="ECO:0000313" key="12">
    <source>
        <dbReference type="EMBL" id="CAK1549890.1"/>
    </source>
</evidence>
<sequence length="652" mass="73397">MGEKSTPLLAVLQLLKKYNLKGTEEILRKEANLGDTDFDGLDLQEVEIASILSAHHTESDPFTYEHAYDTLKKFVENSMDICKYELSTLLYPVFVHMYLSLILYDHHEHASKYLEKFGAEQEEFYQDDLKQLSNVKSKEKIKGNEIAEIYSTNKFEVQLSRDASSQLKRFLQEQKSSPVIINIINNHIQIDVHDGPGRTQAQVRSTAGGLLGEASRNENRTKVYYGLLKEPFIEVLATTPPEDEEEVEETPDKPKKKKAKKDHFLMKKPKVDPNAPPTDRIPLPELKETDKMEKGKALREASKRVQLGPETLPSICFYTLLNSGHTALCADICDDSTLMAVGFSNSIVKVWTLTTVRLRGMKSVDKLQDIDREAGDVLVRMMEEKDRDTCRTLFGHSGPVYKVGFDPFKNLLLSCSEDATVRLWSLQCWTCLVVYRGHMWPVWDVKWSPHGHYFVSSGHDRTARLWATEHHQPLRIFAGHLSDVDCVQFHPNSNYVATGSSDRTVRLWDCLTGAQVRTMTGHKRTIFTLSFSVCGRWLASGGGGGEIIIWDISTGAPTAALPLFHNAPITTLAFSRDGALLSSGSLDCTIKLWDFVAISDDSANDENNSNTSPTKEEKFLLRSFATKNSPLKNLHFTRRNLLLAVGSYDGSS</sequence>
<comment type="caution">
    <text evidence="12">The sequence shown here is derived from an EMBL/GenBank/DDBJ whole genome shotgun (WGS) entry which is preliminary data.</text>
</comment>
<dbReference type="InterPro" id="IPR037264">
    <property type="entry name" value="TFIID_NTD2_sf"/>
</dbReference>
<dbReference type="PRINTS" id="PR00320">
    <property type="entry name" value="GPROTEINBRPT"/>
</dbReference>
<keyword evidence="6" id="KW-0804">Transcription</keyword>
<evidence type="ECO:0000256" key="1">
    <source>
        <dbReference type="ARBA" id="ARBA00004123"/>
    </source>
</evidence>
<dbReference type="CDD" id="cd08044">
    <property type="entry name" value="TAF5_NTD2"/>
    <property type="match status" value="1"/>
</dbReference>
<dbReference type="GO" id="GO:0006367">
    <property type="term" value="P:transcription initiation at RNA polymerase II promoter"/>
    <property type="evidence" value="ECO:0007669"/>
    <property type="project" value="TreeGrafter"/>
</dbReference>
<feature type="region of interest" description="Disordered" evidence="10">
    <location>
        <begin position="236"/>
        <end position="283"/>
    </location>
</feature>
<proteinExistence type="inferred from homology"/>
<dbReference type="GO" id="GO:0016251">
    <property type="term" value="F:RNA polymerase II general transcription initiation factor activity"/>
    <property type="evidence" value="ECO:0007669"/>
    <property type="project" value="TreeGrafter"/>
</dbReference>
<dbReference type="InterPro" id="IPR015943">
    <property type="entry name" value="WD40/YVTN_repeat-like_dom_sf"/>
</dbReference>
<evidence type="ECO:0000256" key="10">
    <source>
        <dbReference type="SAM" id="MobiDB-lite"/>
    </source>
</evidence>
<dbReference type="EMBL" id="CAVLEF010000040">
    <property type="protein sequence ID" value="CAK1549890.1"/>
    <property type="molecule type" value="Genomic_DNA"/>
</dbReference>
<feature type="repeat" description="WD" evidence="9">
    <location>
        <begin position="519"/>
        <end position="560"/>
    </location>
</feature>